<dbReference type="SUPFAM" id="SSF46785">
    <property type="entry name" value="Winged helix' DNA-binding domain"/>
    <property type="match status" value="1"/>
</dbReference>
<keyword evidence="2" id="KW-1185">Reference proteome</keyword>
<proteinExistence type="predicted"/>
<dbReference type="EMBL" id="BJXB01000051">
    <property type="protein sequence ID" value="GEM49993.1"/>
    <property type="molecule type" value="Genomic_DNA"/>
</dbReference>
<evidence type="ECO:0000313" key="2">
    <source>
        <dbReference type="Proteomes" id="UP000321306"/>
    </source>
</evidence>
<sequence length="209" mass="22552">MTDPEHPLPSLDDRLRDQHRILQHLAEHTGTSNQTMKSNFQIAEALGLDPEGVRSALMALVEKGHVKVPRSNYGGVAAHITAAGQDFIQHGPAPTSQMFITQVLGNVHALQQGSNNTLQQITPLTTQGAALRLLLAFQDSPPDVRKQAGDQVRDLQEELSSPTAKASRILASLTALLTLSGNDPEVWKRVAEVARQCGISFPEVQHGPG</sequence>
<dbReference type="RefSeq" id="WP_146891643.1">
    <property type="nucleotide sequence ID" value="NZ_BJXB01000051.1"/>
</dbReference>
<dbReference type="InterPro" id="IPR036388">
    <property type="entry name" value="WH-like_DNA-bd_sf"/>
</dbReference>
<evidence type="ECO:0000313" key="1">
    <source>
        <dbReference type="EMBL" id="GEM49993.1"/>
    </source>
</evidence>
<protein>
    <submittedName>
        <fullName evidence="1">Uncharacterized protein</fullName>
    </submittedName>
</protein>
<comment type="caution">
    <text evidence="1">The sequence shown here is derived from an EMBL/GenBank/DDBJ whole genome shotgun (WGS) entry which is preliminary data.</text>
</comment>
<name>A0A511NB42_DEIC1</name>
<reference evidence="1 2" key="1">
    <citation type="submission" date="2019-07" db="EMBL/GenBank/DDBJ databases">
        <title>Whole genome shotgun sequence of Deinococcus cellulosilyticus NBRC 106333.</title>
        <authorList>
            <person name="Hosoyama A."/>
            <person name="Uohara A."/>
            <person name="Ohji S."/>
            <person name="Ichikawa N."/>
        </authorList>
    </citation>
    <scope>NUCLEOTIDE SEQUENCE [LARGE SCALE GENOMIC DNA]</scope>
    <source>
        <strain evidence="1 2">NBRC 106333</strain>
    </source>
</reference>
<dbReference type="Gene3D" id="1.10.10.10">
    <property type="entry name" value="Winged helix-like DNA-binding domain superfamily/Winged helix DNA-binding domain"/>
    <property type="match status" value="1"/>
</dbReference>
<accession>A0A511NB42</accession>
<dbReference type="InterPro" id="IPR036390">
    <property type="entry name" value="WH_DNA-bd_sf"/>
</dbReference>
<gene>
    <name evidence="1" type="ORF">DC3_56280</name>
</gene>
<organism evidence="1 2">
    <name type="scientific">Deinococcus cellulosilyticus (strain DSM 18568 / NBRC 106333 / KACC 11606 / 5516J-15)</name>
    <dbReference type="NCBI Taxonomy" id="1223518"/>
    <lineage>
        <taxon>Bacteria</taxon>
        <taxon>Thermotogati</taxon>
        <taxon>Deinococcota</taxon>
        <taxon>Deinococci</taxon>
        <taxon>Deinococcales</taxon>
        <taxon>Deinococcaceae</taxon>
        <taxon>Deinococcus</taxon>
    </lineage>
</organism>
<dbReference type="AlphaFoldDB" id="A0A511NB42"/>
<dbReference type="Proteomes" id="UP000321306">
    <property type="component" value="Unassembled WGS sequence"/>
</dbReference>